<comment type="caution">
    <text evidence="3">The sequence shown here is derived from an EMBL/GenBank/DDBJ whole genome shotgun (WGS) entry which is preliminary data.</text>
</comment>
<organism evidence="3 4">
    <name type="scientific">Aspergillus pseudodeflectus</name>
    <dbReference type="NCBI Taxonomy" id="176178"/>
    <lineage>
        <taxon>Eukaryota</taxon>
        <taxon>Fungi</taxon>
        <taxon>Dikarya</taxon>
        <taxon>Ascomycota</taxon>
        <taxon>Pezizomycotina</taxon>
        <taxon>Eurotiomycetes</taxon>
        <taxon>Eurotiomycetidae</taxon>
        <taxon>Eurotiales</taxon>
        <taxon>Aspergillaceae</taxon>
        <taxon>Aspergillus</taxon>
        <taxon>Aspergillus subgen. Nidulantes</taxon>
    </lineage>
</organism>
<feature type="compositionally biased region" description="Polar residues" evidence="2">
    <location>
        <begin position="87"/>
        <end position="98"/>
    </location>
</feature>
<evidence type="ECO:0000256" key="1">
    <source>
        <dbReference type="SAM" id="Coils"/>
    </source>
</evidence>
<reference evidence="3 4" key="1">
    <citation type="submission" date="2024-07" db="EMBL/GenBank/DDBJ databases">
        <title>Section-level genome sequencing and comparative genomics of Aspergillus sections Usti and Cavernicolus.</title>
        <authorList>
            <consortium name="Lawrence Berkeley National Laboratory"/>
            <person name="Nybo J.L."/>
            <person name="Vesth T.C."/>
            <person name="Theobald S."/>
            <person name="Frisvad J.C."/>
            <person name="Larsen T.O."/>
            <person name="Kjaerboelling I."/>
            <person name="Rothschild-Mancinelli K."/>
            <person name="Lyhne E.K."/>
            <person name="Kogle M.E."/>
            <person name="Barry K."/>
            <person name="Clum A."/>
            <person name="Na H."/>
            <person name="Ledsgaard L."/>
            <person name="Lin J."/>
            <person name="Lipzen A."/>
            <person name="Kuo A."/>
            <person name="Riley R."/>
            <person name="Mondo S."/>
            <person name="LaButti K."/>
            <person name="Haridas S."/>
            <person name="Pangalinan J."/>
            <person name="Salamov A.A."/>
            <person name="Simmons B.A."/>
            <person name="Magnuson J.K."/>
            <person name="Chen J."/>
            <person name="Drula E."/>
            <person name="Henrissat B."/>
            <person name="Wiebenga A."/>
            <person name="Lubbers R.J."/>
            <person name="Gomes A.C."/>
            <person name="Macurrencykelacurrency M.R."/>
            <person name="Stajich J."/>
            <person name="Grigoriev I.V."/>
            <person name="Mortensen U.H."/>
            <person name="De vries R.P."/>
            <person name="Baker S.E."/>
            <person name="Andersen M.R."/>
        </authorList>
    </citation>
    <scope>NUCLEOTIDE SEQUENCE [LARGE SCALE GENOMIC DNA]</scope>
    <source>
        <strain evidence="3 4">CBS 756.74</strain>
    </source>
</reference>
<protein>
    <submittedName>
        <fullName evidence="3">Uncharacterized protein</fullName>
    </submittedName>
</protein>
<feature type="region of interest" description="Disordered" evidence="2">
    <location>
        <begin position="1"/>
        <end position="98"/>
    </location>
</feature>
<keyword evidence="4" id="KW-1185">Reference proteome</keyword>
<evidence type="ECO:0000256" key="2">
    <source>
        <dbReference type="SAM" id="MobiDB-lite"/>
    </source>
</evidence>
<feature type="compositionally biased region" description="Polar residues" evidence="2">
    <location>
        <begin position="371"/>
        <end position="391"/>
    </location>
</feature>
<dbReference type="Proteomes" id="UP001610444">
    <property type="component" value="Unassembled WGS sequence"/>
</dbReference>
<feature type="region of interest" description="Disordered" evidence="2">
    <location>
        <begin position="134"/>
        <end position="161"/>
    </location>
</feature>
<name>A0ABR4JVF4_9EURO</name>
<gene>
    <name evidence="3" type="ORF">BJX68DRAFT_243466</name>
</gene>
<evidence type="ECO:0000313" key="3">
    <source>
        <dbReference type="EMBL" id="KAL2843991.1"/>
    </source>
</evidence>
<feature type="compositionally biased region" description="Basic residues" evidence="2">
    <location>
        <begin position="134"/>
        <end position="146"/>
    </location>
</feature>
<accession>A0ABR4JVF4</accession>
<evidence type="ECO:0000313" key="4">
    <source>
        <dbReference type="Proteomes" id="UP001610444"/>
    </source>
</evidence>
<proteinExistence type="predicted"/>
<dbReference type="GeneID" id="98156320"/>
<sequence>MSIGGMTPMSDEHSHRYSLPGVHTISSVASSPADMTEDRRLPPLPREPLPRDPFNQFPQRLFAPSPPSSHDSFQTRSPWPPAEHSVVPSSPASSTDSWLDSVRSHTEFQWPPACSVEKLLSLIAPNPRALTRKRPLQQACGRKRRGSMISGVDDEQKEKHRVAEGTRRKNLSQLHLGLDFRLDNYWLRLVGWDDKKNLAESKEHILQASIRLIDFMRSLIIQLVVMLIGQGNNELPCYLQEMIQDGLRCSQLEQMVASLQQQNQMEQQKSNSLRQENQRLEECVKALEYQVRTGHMLRSPKSEQSSPQLDTLLPNSKPKAILPGLRGFHNEITPNSPDSSRLNTPSTGTSQSFGQTFLSRTPSTTGPSSPVFSQPSYFANGSQPLPGAQSP</sequence>
<feature type="compositionally biased region" description="Low complexity" evidence="2">
    <location>
        <begin position="361"/>
        <end position="370"/>
    </location>
</feature>
<keyword evidence="1" id="KW-0175">Coiled coil</keyword>
<feature type="region of interest" description="Disordered" evidence="2">
    <location>
        <begin position="295"/>
        <end position="391"/>
    </location>
</feature>
<dbReference type="EMBL" id="JBFXLR010000043">
    <property type="protein sequence ID" value="KAL2843991.1"/>
    <property type="molecule type" value="Genomic_DNA"/>
</dbReference>
<feature type="compositionally biased region" description="Polar residues" evidence="2">
    <location>
        <begin position="332"/>
        <end position="360"/>
    </location>
</feature>
<dbReference type="RefSeq" id="XP_070895897.1">
    <property type="nucleotide sequence ID" value="XM_071041156.1"/>
</dbReference>
<feature type="coiled-coil region" evidence="1">
    <location>
        <begin position="249"/>
        <end position="290"/>
    </location>
</feature>
<feature type="compositionally biased region" description="Polar residues" evidence="2">
    <location>
        <begin position="68"/>
        <end position="77"/>
    </location>
</feature>